<evidence type="ECO:0000256" key="2">
    <source>
        <dbReference type="ARBA" id="ARBA00022771"/>
    </source>
</evidence>
<dbReference type="InterPro" id="IPR011011">
    <property type="entry name" value="Znf_FYVE_PHD"/>
</dbReference>
<gene>
    <name evidence="5" type="ORF">P3X46_005629</name>
</gene>
<dbReference type="SUPFAM" id="SSF46689">
    <property type="entry name" value="Homeodomain-like"/>
    <property type="match status" value="1"/>
</dbReference>
<organism evidence="5 6">
    <name type="scientific">Hevea brasiliensis</name>
    <name type="common">Para rubber tree</name>
    <name type="synonym">Siphonia brasiliensis</name>
    <dbReference type="NCBI Taxonomy" id="3981"/>
    <lineage>
        <taxon>Eukaryota</taxon>
        <taxon>Viridiplantae</taxon>
        <taxon>Streptophyta</taxon>
        <taxon>Embryophyta</taxon>
        <taxon>Tracheophyta</taxon>
        <taxon>Spermatophyta</taxon>
        <taxon>Magnoliopsida</taxon>
        <taxon>eudicotyledons</taxon>
        <taxon>Gunneridae</taxon>
        <taxon>Pentapetalae</taxon>
        <taxon>rosids</taxon>
        <taxon>fabids</taxon>
        <taxon>Malpighiales</taxon>
        <taxon>Euphorbiaceae</taxon>
        <taxon>Crotonoideae</taxon>
        <taxon>Micrandreae</taxon>
        <taxon>Hevea</taxon>
    </lineage>
</organism>
<dbReference type="Proteomes" id="UP001174677">
    <property type="component" value="Chromosome 3"/>
</dbReference>
<evidence type="ECO:0000256" key="3">
    <source>
        <dbReference type="ARBA" id="ARBA00022833"/>
    </source>
</evidence>
<keyword evidence="1" id="KW-0479">Metal-binding</keyword>
<proteinExistence type="predicted"/>
<evidence type="ECO:0008006" key="7">
    <source>
        <dbReference type="Google" id="ProtNLM"/>
    </source>
</evidence>
<keyword evidence="3" id="KW-0862">Zinc</keyword>
<dbReference type="SUPFAM" id="SSF57903">
    <property type="entry name" value="FYVE/PHD zinc finger"/>
    <property type="match status" value="1"/>
</dbReference>
<accession>A0ABQ9N314</accession>
<evidence type="ECO:0000256" key="1">
    <source>
        <dbReference type="ARBA" id="ARBA00022723"/>
    </source>
</evidence>
<feature type="region of interest" description="Disordered" evidence="4">
    <location>
        <begin position="532"/>
        <end position="552"/>
    </location>
</feature>
<feature type="compositionally biased region" description="Basic and acidic residues" evidence="4">
    <location>
        <begin position="42"/>
        <end position="57"/>
    </location>
</feature>
<dbReference type="InterPro" id="IPR009057">
    <property type="entry name" value="Homeodomain-like_sf"/>
</dbReference>
<evidence type="ECO:0000313" key="6">
    <source>
        <dbReference type="Proteomes" id="UP001174677"/>
    </source>
</evidence>
<name>A0ABQ9N314_HEVBR</name>
<keyword evidence="2" id="KW-0863">Zinc-finger</keyword>
<feature type="region of interest" description="Disordered" evidence="4">
    <location>
        <begin position="477"/>
        <end position="497"/>
    </location>
</feature>
<reference evidence="5" key="1">
    <citation type="journal article" date="2023" name="Plant Biotechnol. J.">
        <title>Chromosome-level wild Hevea brasiliensis genome provides new tools for genomic-assisted breeding and valuable loci to elevate rubber yield.</title>
        <authorList>
            <person name="Cheng H."/>
            <person name="Song X."/>
            <person name="Hu Y."/>
            <person name="Wu T."/>
            <person name="Yang Q."/>
            <person name="An Z."/>
            <person name="Feng S."/>
            <person name="Deng Z."/>
            <person name="Wu W."/>
            <person name="Zeng X."/>
            <person name="Tu M."/>
            <person name="Wang X."/>
            <person name="Huang H."/>
        </authorList>
    </citation>
    <scope>NUCLEOTIDE SEQUENCE</scope>
    <source>
        <strain evidence="5">MT/VB/25A 57/8</strain>
    </source>
</reference>
<feature type="compositionally biased region" description="Polar residues" evidence="4">
    <location>
        <begin position="26"/>
        <end position="39"/>
    </location>
</feature>
<protein>
    <recommendedName>
        <fullName evidence="7">Myb-like domain-containing protein</fullName>
    </recommendedName>
</protein>
<keyword evidence="6" id="KW-1185">Reference proteome</keyword>
<sequence>MPSSKVYLTYKRKLPLSRTGIAHQNGCHNSLSEGPSDTDVTAPDKHDAPVDEHKSENQQRNSLIFPGCFVCGVTANLLQCKDCHQPYHQECLDRLPKSKHILNRESVSCGCKLQDSSVLQPIQKSSRLETMKHTGGPDKKLMTVSSCKSPVVGILGEGTSGKDTEAHSYLDISLKSKLHHVQVNSCSVMNVDSEEKLISQSTGINTGASLDFISSKSSLEGSCNAVCDTGSCFLKASNLEGTGTNSKDKSTDSTGCLHGPTKLSNPLITFSRRCKRKKDDTEDDIKSSFLEEKNCSFLTKWSKTTDGAASLKVSFEDNSREMEIPRVDIDSGNMFHQNQDNIRAVDSAHIHANFALEAKTLTCEEKISHGSKSKSNEISPISRQGQIFRVNVNTVGAPLGSLQISLNDAAKDPCEARVTDTELVNTKCQGESEILSSDGAKATIVPDYTKERKQPYLDMSVTPDSCGTLDHDVNLDLGSQKEPAHGASESLRGSMDSTSRSHATVLDRMSPSELLQCKNKRVEEVSPVHSTRVFSDASTSEEEAGVNSKDNDVDCHEFSMDNTSKNECLQLFSEEKGNSFRLAITKPEVTASMVLDESKSLHFGSDYNQMRQTSFGSLLDLGLSLPTEPNTDHSYSKKRSITSPIWNSDCKIRDFVQDALPQSSSNHAASLLRHKLMLDSIVTQASALNAKGAFQDKFKSYTMWSEEELDSLWIGVRRHGRDNWHAMLRDPRLHFSSWKKARDLSEQWEEEEAKLLNGTHVLQFKSPTTHGVYSDNNSHYMCTKTGIWREDATEETRLSLGDVYAHRTNSSSKRRRANLLGVESNDIKKQRRPATYPRNASYPDFQGEICSKGSYGHFGCMTMPRCDPLLINTPFTALASKGNLPHWLREAVNTPPRPMKATLLPDFSSIAHSGANRFFKPYPDPRELHFSGMMTRIDEDFSGIRANELQPSGSAHHYNVSLGMRHGNSDMCSSKGLVNKPDNLIIIDSDASSEETISDDHSARP</sequence>
<feature type="region of interest" description="Disordered" evidence="4">
    <location>
        <begin position="25"/>
        <end position="58"/>
    </location>
</feature>
<comment type="caution">
    <text evidence="5">The sequence shown here is derived from an EMBL/GenBank/DDBJ whole genome shotgun (WGS) entry which is preliminary data.</text>
</comment>
<dbReference type="Gene3D" id="1.10.10.60">
    <property type="entry name" value="Homeodomain-like"/>
    <property type="match status" value="1"/>
</dbReference>
<evidence type="ECO:0000313" key="5">
    <source>
        <dbReference type="EMBL" id="KAJ9186087.1"/>
    </source>
</evidence>
<evidence type="ECO:0000256" key="4">
    <source>
        <dbReference type="SAM" id="MobiDB-lite"/>
    </source>
</evidence>
<dbReference type="EMBL" id="JARPOI010000003">
    <property type="protein sequence ID" value="KAJ9186087.1"/>
    <property type="molecule type" value="Genomic_DNA"/>
</dbReference>